<accession>A0A2M3ZQK4</accession>
<dbReference type="AlphaFoldDB" id="A0A2M3ZQK4"/>
<proteinExistence type="predicted"/>
<evidence type="ECO:0000256" key="1">
    <source>
        <dbReference type="SAM" id="Phobius"/>
    </source>
</evidence>
<protein>
    <submittedName>
        <fullName evidence="2">Putative secreted peptide</fullName>
    </submittedName>
</protein>
<dbReference type="EMBL" id="GGFM01010068">
    <property type="protein sequence ID" value="MBW30819.1"/>
    <property type="molecule type" value="Transcribed_RNA"/>
</dbReference>
<feature type="transmembrane region" description="Helical" evidence="1">
    <location>
        <begin position="52"/>
        <end position="77"/>
    </location>
</feature>
<evidence type="ECO:0000313" key="2">
    <source>
        <dbReference type="EMBL" id="MBW30819.1"/>
    </source>
</evidence>
<keyword evidence="1" id="KW-0812">Transmembrane</keyword>
<name>A0A2M3ZQK4_9DIPT</name>
<feature type="transmembrane region" description="Helical" evidence="1">
    <location>
        <begin position="12"/>
        <end position="32"/>
    </location>
</feature>
<keyword evidence="1" id="KW-0472">Membrane</keyword>
<reference evidence="2" key="1">
    <citation type="submission" date="2018-01" db="EMBL/GenBank/DDBJ databases">
        <title>An insight into the sialome of Amazonian anophelines.</title>
        <authorList>
            <person name="Ribeiro J.M."/>
            <person name="Scarpassa V."/>
            <person name="Calvo E."/>
        </authorList>
    </citation>
    <scope>NUCLEOTIDE SEQUENCE</scope>
    <source>
        <tissue evidence="2">Salivary glands</tissue>
    </source>
</reference>
<organism evidence="2">
    <name type="scientific">Anopheles braziliensis</name>
    <dbReference type="NCBI Taxonomy" id="58242"/>
    <lineage>
        <taxon>Eukaryota</taxon>
        <taxon>Metazoa</taxon>
        <taxon>Ecdysozoa</taxon>
        <taxon>Arthropoda</taxon>
        <taxon>Hexapoda</taxon>
        <taxon>Insecta</taxon>
        <taxon>Pterygota</taxon>
        <taxon>Neoptera</taxon>
        <taxon>Endopterygota</taxon>
        <taxon>Diptera</taxon>
        <taxon>Nematocera</taxon>
        <taxon>Culicoidea</taxon>
        <taxon>Culicidae</taxon>
        <taxon>Anophelinae</taxon>
        <taxon>Anopheles</taxon>
    </lineage>
</organism>
<keyword evidence="1" id="KW-1133">Transmembrane helix</keyword>
<sequence>MVMVFRILFGQRFYIIYQLFSFLVMFTVSPWLTRCKTGEQNEHEHFSSELSIAESATIIRAPFHLFVFILLHSAVLIRHQSRMPVHLSLPHLITLLDYCCFMPTAAYCPCLSL</sequence>